<evidence type="ECO:0000313" key="8">
    <source>
        <dbReference type="Proteomes" id="UP000677305"/>
    </source>
</evidence>
<dbReference type="InterPro" id="IPR024001">
    <property type="entry name" value="Cys-rich_pep_rSAM_mat_CcpM"/>
</dbReference>
<dbReference type="SFLD" id="SFLDG01384">
    <property type="entry name" value="thioether_bond_formation_requi"/>
    <property type="match status" value="1"/>
</dbReference>
<keyword evidence="5" id="KW-0411">Iron-sulfur</keyword>
<keyword evidence="4" id="KW-0408">Iron</keyword>
<dbReference type="SFLD" id="SFLDG01386">
    <property type="entry name" value="main_SPASM_domain-containing"/>
    <property type="match status" value="1"/>
</dbReference>
<evidence type="ECO:0000256" key="2">
    <source>
        <dbReference type="ARBA" id="ARBA00022691"/>
    </source>
</evidence>
<name>A0A8J8MAQ8_9FIRM</name>
<dbReference type="SFLD" id="SFLDS00029">
    <property type="entry name" value="Radical_SAM"/>
    <property type="match status" value="1"/>
</dbReference>
<dbReference type="EMBL" id="CP058561">
    <property type="protein sequence ID" value="QUH29448.1"/>
    <property type="molecule type" value="Genomic_DNA"/>
</dbReference>
<evidence type="ECO:0000256" key="1">
    <source>
        <dbReference type="ARBA" id="ARBA00001966"/>
    </source>
</evidence>
<protein>
    <submittedName>
        <fullName evidence="7">Cys-rich peptide radical SAM maturase CcpM</fullName>
    </submittedName>
</protein>
<dbReference type="InterPro" id="IPR023885">
    <property type="entry name" value="4Fe4S-binding_SPASM_dom"/>
</dbReference>
<keyword evidence="3" id="KW-0479">Metal-binding</keyword>
<gene>
    <name evidence="7" type="primary">ccpM</name>
    <name evidence="7" type="ORF">HYG85_11165</name>
</gene>
<evidence type="ECO:0000256" key="5">
    <source>
        <dbReference type="ARBA" id="ARBA00023014"/>
    </source>
</evidence>
<keyword evidence="2" id="KW-0949">S-adenosyl-L-methionine</keyword>
<dbReference type="InterPro" id="IPR013785">
    <property type="entry name" value="Aldolase_TIM"/>
</dbReference>
<dbReference type="NCBIfam" id="TIGR04085">
    <property type="entry name" value="rSAM_more_4Fe4S"/>
    <property type="match status" value="1"/>
</dbReference>
<comment type="cofactor">
    <cofactor evidence="1">
        <name>[4Fe-4S] cluster</name>
        <dbReference type="ChEBI" id="CHEBI:49883"/>
    </cofactor>
</comment>
<dbReference type="NCBIfam" id="TIGR04068">
    <property type="entry name" value="rSAM_ocin_clost"/>
    <property type="match status" value="1"/>
</dbReference>
<dbReference type="SUPFAM" id="SSF102114">
    <property type="entry name" value="Radical SAM enzymes"/>
    <property type="match status" value="1"/>
</dbReference>
<dbReference type="PROSITE" id="PS51918">
    <property type="entry name" value="RADICAL_SAM"/>
    <property type="match status" value="1"/>
</dbReference>
<dbReference type="InterPro" id="IPR007197">
    <property type="entry name" value="rSAM"/>
</dbReference>
<dbReference type="Gene3D" id="3.20.20.70">
    <property type="entry name" value="Aldolase class I"/>
    <property type="match status" value="1"/>
</dbReference>
<organism evidence="7 8">
    <name type="scientific">Vallitalea guaymasensis</name>
    <dbReference type="NCBI Taxonomy" id="1185412"/>
    <lineage>
        <taxon>Bacteria</taxon>
        <taxon>Bacillati</taxon>
        <taxon>Bacillota</taxon>
        <taxon>Clostridia</taxon>
        <taxon>Lachnospirales</taxon>
        <taxon>Vallitaleaceae</taxon>
        <taxon>Vallitalea</taxon>
    </lineage>
</organism>
<dbReference type="Pfam" id="PF04055">
    <property type="entry name" value="Radical_SAM"/>
    <property type="match status" value="1"/>
</dbReference>
<dbReference type="InterPro" id="IPR058240">
    <property type="entry name" value="rSAM_sf"/>
</dbReference>
<dbReference type="SFLD" id="SFLDG01067">
    <property type="entry name" value="SPASM/twitch_domain_containing"/>
    <property type="match status" value="1"/>
</dbReference>
<evidence type="ECO:0000313" key="7">
    <source>
        <dbReference type="EMBL" id="QUH29448.1"/>
    </source>
</evidence>
<evidence type="ECO:0000256" key="4">
    <source>
        <dbReference type="ARBA" id="ARBA00023004"/>
    </source>
</evidence>
<dbReference type="InterPro" id="IPR023867">
    <property type="entry name" value="Sulphatase_maturase_rSAM"/>
</dbReference>
<dbReference type="Proteomes" id="UP000677305">
    <property type="component" value="Chromosome"/>
</dbReference>
<dbReference type="GO" id="GO:0046872">
    <property type="term" value="F:metal ion binding"/>
    <property type="evidence" value="ECO:0007669"/>
    <property type="project" value="UniProtKB-KW"/>
</dbReference>
<reference evidence="7 8" key="1">
    <citation type="submission" date="2020-07" db="EMBL/GenBank/DDBJ databases">
        <title>Vallitalea guaymasensis genome.</title>
        <authorList>
            <person name="Postec A."/>
        </authorList>
    </citation>
    <scope>NUCLEOTIDE SEQUENCE [LARGE SCALE GENOMIC DNA]</scope>
    <source>
        <strain evidence="7 8">Ra1766G1</strain>
    </source>
</reference>
<dbReference type="GO" id="GO:0051536">
    <property type="term" value="F:iron-sulfur cluster binding"/>
    <property type="evidence" value="ECO:0007669"/>
    <property type="project" value="UniProtKB-KW"/>
</dbReference>
<keyword evidence="8" id="KW-1185">Reference proteome</keyword>
<dbReference type="PANTHER" id="PTHR43273">
    <property type="entry name" value="ANAEROBIC SULFATASE-MATURATING ENZYME HOMOLOG ASLB-RELATED"/>
    <property type="match status" value="1"/>
</dbReference>
<sequence>MQNDALPFIHLFKTYENTYVFDINSNAIFKIPKYVYDDLEHYLNNKKITFSCDKSKEIIEMMMTNGLLSSHKWKYMEHPSTSIIPQYLKTSVSTLTLQITQACNLMCNYCPYAGSYHNRKHSSKKMSFETGKRAIDFYVKHAVDVESLNIGFYGGEPLIEFDLVKRLVEYANDTYKGKKIRYHMTTNATLLKDEIIKFLDDNNFNLLISLDGPKEIHDKNRKDSQGRGSFDRILENLKYLQQNYKDFASKINFNCVIDPSLDFDCLHKFFTDYDTVKNYYTSFNYINKQNIIEDKFNPTENYTIKYKYEIFKLFLFLIKRLDERHVSKIVKSYYSVLFSTMKERRTVSFSETEYGHHSGPCIAGSHKIFVDTEGNLFPCEKVNEQSKSFIIGNIWDGFDVEKASKLTNIGKLTEKQCLSCWNVNFCYLCCVFSDDNGTLSANAKLTQCKNLKRDTEEMMKDYCYLKEMDFTYDDEVFRII</sequence>
<dbReference type="AlphaFoldDB" id="A0A8J8MAQ8"/>
<dbReference type="PANTHER" id="PTHR43273:SF8">
    <property type="entry name" value="RADICAL SAM DOMAIN PROTEIN"/>
    <property type="match status" value="1"/>
</dbReference>
<dbReference type="CDD" id="cd01335">
    <property type="entry name" value="Radical_SAM"/>
    <property type="match status" value="1"/>
</dbReference>
<accession>A0A8J8MAQ8</accession>
<dbReference type="GO" id="GO:0016491">
    <property type="term" value="F:oxidoreductase activity"/>
    <property type="evidence" value="ECO:0007669"/>
    <property type="project" value="InterPro"/>
</dbReference>
<proteinExistence type="predicted"/>
<evidence type="ECO:0000256" key="3">
    <source>
        <dbReference type="ARBA" id="ARBA00022723"/>
    </source>
</evidence>
<evidence type="ECO:0000259" key="6">
    <source>
        <dbReference type="PROSITE" id="PS51918"/>
    </source>
</evidence>
<dbReference type="RefSeq" id="WP_212693519.1">
    <property type="nucleotide sequence ID" value="NZ_CP058561.1"/>
</dbReference>
<feature type="domain" description="Radical SAM core" evidence="6">
    <location>
        <begin position="89"/>
        <end position="324"/>
    </location>
</feature>
<dbReference type="KEGG" id="vgu:HYG85_11165"/>